<organism evidence="1 2">
    <name type="scientific">Rhodopila globiformis</name>
    <name type="common">Rhodopseudomonas globiformis</name>
    <dbReference type="NCBI Taxonomy" id="1071"/>
    <lineage>
        <taxon>Bacteria</taxon>
        <taxon>Pseudomonadati</taxon>
        <taxon>Pseudomonadota</taxon>
        <taxon>Alphaproteobacteria</taxon>
        <taxon>Acetobacterales</taxon>
        <taxon>Acetobacteraceae</taxon>
        <taxon>Rhodopila</taxon>
    </lineage>
</organism>
<accession>A0A2S6N1R6</accession>
<evidence type="ECO:0000313" key="2">
    <source>
        <dbReference type="Proteomes" id="UP000239724"/>
    </source>
</evidence>
<dbReference type="EMBL" id="NHRY01000241">
    <property type="protein sequence ID" value="PPQ28561.1"/>
    <property type="molecule type" value="Genomic_DNA"/>
</dbReference>
<protein>
    <submittedName>
        <fullName evidence="1">Uncharacterized protein</fullName>
    </submittedName>
</protein>
<dbReference type="AlphaFoldDB" id="A0A2S6N1R6"/>
<name>A0A2S6N1R6_RHOGL</name>
<keyword evidence="2" id="KW-1185">Reference proteome</keyword>
<dbReference type="Proteomes" id="UP000239724">
    <property type="component" value="Unassembled WGS sequence"/>
</dbReference>
<reference evidence="1 2" key="1">
    <citation type="journal article" date="2018" name="Arch. Microbiol.">
        <title>New insights into the metabolic potential of the phototrophic purple bacterium Rhodopila globiformis DSM 161(T) from its draft genome sequence and evidence for a vanadium-dependent nitrogenase.</title>
        <authorList>
            <person name="Imhoff J.F."/>
            <person name="Rahn T."/>
            <person name="Kunzel S."/>
            <person name="Neulinger S.C."/>
        </authorList>
    </citation>
    <scope>NUCLEOTIDE SEQUENCE [LARGE SCALE GENOMIC DNA]</scope>
    <source>
        <strain evidence="1 2">DSM 161</strain>
    </source>
</reference>
<gene>
    <name evidence="1" type="ORF">CCS01_23970</name>
</gene>
<evidence type="ECO:0000313" key="1">
    <source>
        <dbReference type="EMBL" id="PPQ28561.1"/>
    </source>
</evidence>
<sequence length="77" mass="7780">MGVFPTIAPSQPAVRQALQVASSGRASYWDALLIATAGEASCAEDLADGDVLFGGRVINPFAGTVPSSAAEALLSDE</sequence>
<proteinExistence type="predicted"/>
<comment type="caution">
    <text evidence="1">The sequence shown here is derived from an EMBL/GenBank/DDBJ whole genome shotgun (WGS) entry which is preliminary data.</text>
</comment>